<dbReference type="InterPro" id="IPR047288">
    <property type="entry name" value="Tudor_SGF29_rpt1"/>
</dbReference>
<dbReference type="SUPFAM" id="SSF56300">
    <property type="entry name" value="Metallo-dependent phosphatases"/>
    <property type="match status" value="1"/>
</dbReference>
<dbReference type="InterPro" id="IPR010750">
    <property type="entry name" value="SGF29_tudor-like_dom"/>
</dbReference>
<evidence type="ECO:0000259" key="11">
    <source>
        <dbReference type="PROSITE" id="PS51518"/>
    </source>
</evidence>
<dbReference type="Pfam" id="PF08321">
    <property type="entry name" value="PPP5"/>
    <property type="match status" value="1"/>
</dbReference>
<evidence type="ECO:0000256" key="6">
    <source>
        <dbReference type="ARBA" id="ARBA00022837"/>
    </source>
</evidence>
<dbReference type="InterPro" id="IPR002048">
    <property type="entry name" value="EF_hand_dom"/>
</dbReference>
<dbReference type="SMART" id="SM00156">
    <property type="entry name" value="PP2Ac"/>
    <property type="match status" value="1"/>
</dbReference>
<dbReference type="InterPro" id="IPR036866">
    <property type="entry name" value="RibonucZ/Hydroxyglut_hydro"/>
</dbReference>
<dbReference type="PROSITE" id="PS00125">
    <property type="entry name" value="SER_THR_PHOSPHATASE"/>
    <property type="match status" value="1"/>
</dbReference>
<dbReference type="CDD" id="cd23767">
    <property type="entry name" value="IQCD"/>
    <property type="match status" value="1"/>
</dbReference>
<dbReference type="InterPro" id="IPR029052">
    <property type="entry name" value="Metallo-depent_PP-like"/>
</dbReference>
<gene>
    <name evidence="12" type="ORF">JBS370_LOCUS8004</name>
</gene>
<dbReference type="Pfam" id="PF00149">
    <property type="entry name" value="Metallophos"/>
    <property type="match status" value="1"/>
</dbReference>
<feature type="region of interest" description="Disordered" evidence="9">
    <location>
        <begin position="115"/>
        <end position="138"/>
    </location>
</feature>
<reference evidence="12" key="1">
    <citation type="submission" date="2021-02" db="EMBL/GenBank/DDBJ databases">
        <authorList>
            <person name="Nowell W R."/>
        </authorList>
    </citation>
    <scope>NUCLEOTIDE SEQUENCE</scope>
</reference>
<evidence type="ECO:0000256" key="4">
    <source>
        <dbReference type="ARBA" id="ARBA00022737"/>
    </source>
</evidence>
<dbReference type="InterPro" id="IPR013235">
    <property type="entry name" value="PPP_dom"/>
</dbReference>
<dbReference type="CDD" id="cd00051">
    <property type="entry name" value="EFh"/>
    <property type="match status" value="1"/>
</dbReference>
<comment type="similarity">
    <text evidence="2 8">Belongs to the PPP phosphatase family.</text>
</comment>
<evidence type="ECO:0000313" key="12">
    <source>
        <dbReference type="EMBL" id="CAF3678014.1"/>
    </source>
</evidence>
<accession>A0A818TIC6</accession>
<dbReference type="CDD" id="cd20393">
    <property type="entry name" value="Tudor_SGF29_rpt1"/>
    <property type="match status" value="1"/>
</dbReference>
<evidence type="ECO:0000256" key="5">
    <source>
        <dbReference type="ARBA" id="ARBA00022801"/>
    </source>
</evidence>
<dbReference type="SUPFAM" id="SSF56281">
    <property type="entry name" value="Metallo-hydrolase/oxidoreductase"/>
    <property type="match status" value="1"/>
</dbReference>
<comment type="catalytic activity">
    <reaction evidence="8">
        <text>O-phospho-L-threonyl-[protein] + H2O = L-threonyl-[protein] + phosphate</text>
        <dbReference type="Rhea" id="RHEA:47004"/>
        <dbReference type="Rhea" id="RHEA-COMP:11060"/>
        <dbReference type="Rhea" id="RHEA-COMP:11605"/>
        <dbReference type="ChEBI" id="CHEBI:15377"/>
        <dbReference type="ChEBI" id="CHEBI:30013"/>
        <dbReference type="ChEBI" id="CHEBI:43474"/>
        <dbReference type="ChEBI" id="CHEBI:61977"/>
        <dbReference type="EC" id="3.1.3.16"/>
    </reaction>
</comment>
<dbReference type="InterPro" id="IPR011992">
    <property type="entry name" value="EF-hand-dom_pair"/>
</dbReference>
<dbReference type="Pfam" id="PF07039">
    <property type="entry name" value="SGF29_Tudor"/>
    <property type="match status" value="1"/>
</dbReference>
<dbReference type="Pfam" id="PF13499">
    <property type="entry name" value="EF-hand_7"/>
    <property type="match status" value="1"/>
</dbReference>
<evidence type="ECO:0000256" key="2">
    <source>
        <dbReference type="ARBA" id="ARBA00008294"/>
    </source>
</evidence>
<evidence type="ECO:0000256" key="7">
    <source>
        <dbReference type="ARBA" id="ARBA00023211"/>
    </source>
</evidence>
<dbReference type="InterPro" id="IPR018247">
    <property type="entry name" value="EF_Hand_1_Ca_BS"/>
</dbReference>
<feature type="domain" description="EF-hand" evidence="10">
    <location>
        <begin position="1031"/>
        <end position="1066"/>
    </location>
</feature>
<dbReference type="InterPro" id="IPR047287">
    <property type="entry name" value="Tudor_SGF29_rpt2"/>
</dbReference>
<dbReference type="AlphaFoldDB" id="A0A818TIC6"/>
<evidence type="ECO:0000313" key="13">
    <source>
        <dbReference type="Proteomes" id="UP000663836"/>
    </source>
</evidence>
<dbReference type="Gene3D" id="3.60.21.10">
    <property type="match status" value="1"/>
</dbReference>
<dbReference type="Gene3D" id="2.30.30.140">
    <property type="match status" value="2"/>
</dbReference>
<feature type="compositionally biased region" description="Low complexity" evidence="9">
    <location>
        <begin position="115"/>
        <end position="137"/>
    </location>
</feature>
<evidence type="ECO:0000256" key="8">
    <source>
        <dbReference type="RuleBase" id="RU004273"/>
    </source>
</evidence>
<dbReference type="SUPFAM" id="SSF47473">
    <property type="entry name" value="EF-hand"/>
    <property type="match status" value="1"/>
</dbReference>
<dbReference type="EC" id="3.1.3.16" evidence="8"/>
<evidence type="ECO:0000259" key="10">
    <source>
        <dbReference type="PROSITE" id="PS50222"/>
    </source>
</evidence>
<proteinExistence type="inferred from homology"/>
<dbReference type="EMBL" id="CAJOBD010000492">
    <property type="protein sequence ID" value="CAF3678014.1"/>
    <property type="molecule type" value="Genomic_DNA"/>
</dbReference>
<organism evidence="12 13">
    <name type="scientific">Rotaria sordida</name>
    <dbReference type="NCBI Taxonomy" id="392033"/>
    <lineage>
        <taxon>Eukaryota</taxon>
        <taxon>Metazoa</taxon>
        <taxon>Spiralia</taxon>
        <taxon>Gnathifera</taxon>
        <taxon>Rotifera</taxon>
        <taxon>Eurotatoria</taxon>
        <taxon>Bdelloidea</taxon>
        <taxon>Philodinida</taxon>
        <taxon>Philodinidae</taxon>
        <taxon>Rotaria</taxon>
    </lineage>
</organism>
<dbReference type="GO" id="GO:0004722">
    <property type="term" value="F:protein serine/threonine phosphatase activity"/>
    <property type="evidence" value="ECO:0007669"/>
    <property type="project" value="UniProtKB-EC"/>
</dbReference>
<dbReference type="PANTHER" id="PTHR45668:SF3">
    <property type="entry name" value="SERINE_THREONINE-PROTEIN PHOSPHATASE RDGC"/>
    <property type="match status" value="1"/>
</dbReference>
<dbReference type="PRINTS" id="PR00114">
    <property type="entry name" value="STPHPHTASE"/>
</dbReference>
<dbReference type="Gene3D" id="1.10.238.10">
    <property type="entry name" value="EF-hand"/>
    <property type="match status" value="1"/>
</dbReference>
<keyword evidence="5 8" id="KW-0378">Hydrolase</keyword>
<keyword evidence="4" id="KW-0677">Repeat</keyword>
<comment type="cofactor">
    <cofactor evidence="1">
        <name>Mn(2+)</name>
        <dbReference type="ChEBI" id="CHEBI:29035"/>
    </cofactor>
</comment>
<keyword evidence="7" id="KW-0464">Manganese</keyword>
<keyword evidence="3" id="KW-0479">Metal-binding</keyword>
<dbReference type="PROSITE" id="PS50222">
    <property type="entry name" value="EF_HAND_2"/>
    <property type="match status" value="2"/>
</dbReference>
<dbReference type="InterPro" id="IPR004843">
    <property type="entry name" value="Calcineurin-like_PHP"/>
</dbReference>
<dbReference type="InterPro" id="IPR051134">
    <property type="entry name" value="PPP_phosphatase"/>
</dbReference>
<comment type="caution">
    <text evidence="12">The sequence shown here is derived from an EMBL/GenBank/DDBJ whole genome shotgun (WGS) entry which is preliminary data.</text>
</comment>
<evidence type="ECO:0000256" key="3">
    <source>
        <dbReference type="ARBA" id="ARBA00022723"/>
    </source>
</evidence>
<dbReference type="PROSITE" id="PS50096">
    <property type="entry name" value="IQ"/>
    <property type="match status" value="1"/>
</dbReference>
<protein>
    <recommendedName>
        <fullName evidence="8">Serine/threonine-protein phosphatase</fullName>
        <ecNumber evidence="8">3.1.3.16</ecNumber>
    </recommendedName>
</protein>
<dbReference type="InterPro" id="IPR006186">
    <property type="entry name" value="Ser/Thr-sp_prot-phosphatase"/>
</dbReference>
<dbReference type="GO" id="GO:0005509">
    <property type="term" value="F:calcium ion binding"/>
    <property type="evidence" value="ECO:0007669"/>
    <property type="project" value="InterPro"/>
</dbReference>
<sequence>MVCEDERQFVGFNGQEWTTREEMLTKYKNIIKCEEPGLYSITTEPRFGIGQRAFLIQTSHGNILWDCIALLDQTTIDFINNNGGLTAIAISHPHFFTTMQTNLSTKVLMTRTNTNIENSPSRTSSSSSSAIAQSSSTEPKDIINQNELTIQKLLLELQDDLQQTKDCYNASRDSWLSIEQKSSTLSDENTNSQLLKTNFTQALTSVQNEIDMYKKTLSKISQIRQLQIDIANVTKNHTDINRSHTTRRGLADLLSHMAYILKIWYGNEYTGNCSNKGDVPPPLCGAIPAASNHVCNVGDLIAGFVESDDGDENWILAEVAYVHPNKTKYDIVDIDPEPGKGHYYNINKRHIIPLPQWRACPLTCPQALFSRRTIVLALYPQTSCFYKGIVESIPRIGKDSYSIIFEDSSYNSGYSPEFDVPQMFVIAYKDIVPQVAAMSDRADKMKMVSKLSTSPGDRSASKIQAAFRKHQARLKLKKQAAWQIHEKLEYCSEQTEAKLKDMFEKLLKASDTLSPSVTKLLHKAGLPVEEKELLRLTNPDNIRIESNYQGPHIEGPITRKIFVDLIEAFKRGQILHEKYVCEILHQARAILKTLPNFNHIDLSYLRHVFIVGDLHGQLADLLHIFNSNGLPSIDNAYLFNGDFVDRGRNSVEVLLLLLVALILYPSSVFLNRGNHEDIMVTVRYGFYNEVNQKYRTRKAPLIDLFKDIFSWLPLYSYVDAGKCKIIIMHGGISDKVNLKKLNHLSRNRYVSIEVSPQSKTGGKKLTEEEDNEYHQMQDLFWSDPDPRGRKGCRKNEDRKMACFFGSDITHQFLKKYNLSMLIRSHQVKQDGYEYTHDGKVLTVFSASNYCGGSNWGAVVRWDYNEEEPWIISFKTQAVEMEKLSFSKQVTLFEDPVYHSLIEKIMTNKTALLKRLEKADKNKNDHLPLTTWADIMSDVLQVDLPWLILRSKLVQEDEHGILYKTMFNDYILDNSKFQMSNAGIMEDLYMWKDMLLALFNLIDYNHSGFISRNEFADIVKLILYGENDMGDVNDAYVEELTSAMDFDKNGKIDFNEFLESFRIVNIKKTPSSTKRSDIKNKTSGLNGTIIEEIRV</sequence>
<feature type="domain" description="SGF29 C-terminal" evidence="11">
    <location>
        <begin position="291"/>
        <end position="434"/>
    </location>
</feature>
<dbReference type="PROSITE" id="PS51518">
    <property type="entry name" value="SGF29_C"/>
    <property type="match status" value="1"/>
</dbReference>
<dbReference type="CDD" id="cd20394">
    <property type="entry name" value="Tudor_SGF29_rpt2"/>
    <property type="match status" value="1"/>
</dbReference>
<name>A0A818TIC6_9BILA</name>
<evidence type="ECO:0000256" key="1">
    <source>
        <dbReference type="ARBA" id="ARBA00001936"/>
    </source>
</evidence>
<dbReference type="PROSITE" id="PS00018">
    <property type="entry name" value="EF_HAND_1"/>
    <property type="match status" value="2"/>
</dbReference>
<dbReference type="PANTHER" id="PTHR45668">
    <property type="entry name" value="SERINE/THREONINE-PROTEIN PHOSPHATASE 5-RELATED"/>
    <property type="match status" value="1"/>
</dbReference>
<evidence type="ECO:0000256" key="9">
    <source>
        <dbReference type="SAM" id="MobiDB-lite"/>
    </source>
</evidence>
<dbReference type="SMART" id="SM00054">
    <property type="entry name" value="EFh"/>
    <property type="match status" value="3"/>
</dbReference>
<dbReference type="Proteomes" id="UP000663836">
    <property type="component" value="Unassembled WGS sequence"/>
</dbReference>
<keyword evidence="6" id="KW-0106">Calcium</keyword>
<feature type="domain" description="EF-hand" evidence="10">
    <location>
        <begin position="989"/>
        <end position="1024"/>
    </location>
</feature>